<evidence type="ECO:0000313" key="1">
    <source>
        <dbReference type="EMBL" id="RYR73138.1"/>
    </source>
</evidence>
<keyword evidence="2" id="KW-1185">Reference proteome</keyword>
<dbReference type="GO" id="GO:0010073">
    <property type="term" value="P:meristem maintenance"/>
    <property type="evidence" value="ECO:0007669"/>
    <property type="project" value="InterPro"/>
</dbReference>
<evidence type="ECO:0000313" key="2">
    <source>
        <dbReference type="Proteomes" id="UP000289738"/>
    </source>
</evidence>
<gene>
    <name evidence="1" type="ORF">Ahy_A02g007468</name>
</gene>
<accession>A0A445ECI6</accession>
<reference evidence="1 2" key="1">
    <citation type="submission" date="2019-01" db="EMBL/GenBank/DDBJ databases">
        <title>Sequencing of cultivated peanut Arachis hypogaea provides insights into genome evolution and oil improvement.</title>
        <authorList>
            <person name="Chen X."/>
        </authorList>
    </citation>
    <scope>NUCLEOTIDE SEQUENCE [LARGE SCALE GENOMIC DNA]</scope>
    <source>
        <strain evidence="2">cv. Fuhuasheng</strain>
        <tissue evidence="1">Leaves</tissue>
    </source>
</reference>
<dbReference type="AlphaFoldDB" id="A0A445ECI6"/>
<evidence type="ECO:0008006" key="3">
    <source>
        <dbReference type="Google" id="ProtNLM"/>
    </source>
</evidence>
<dbReference type="EMBL" id="SDMP01000002">
    <property type="protein sequence ID" value="RYR73138.1"/>
    <property type="molecule type" value="Genomic_DNA"/>
</dbReference>
<protein>
    <recommendedName>
        <fullName evidence="3">Aminotransferase-like plant mobile domain-containing protein</fullName>
    </recommendedName>
</protein>
<name>A0A445ECI6_ARAHY</name>
<organism evidence="1 2">
    <name type="scientific">Arachis hypogaea</name>
    <name type="common">Peanut</name>
    <dbReference type="NCBI Taxonomy" id="3818"/>
    <lineage>
        <taxon>Eukaryota</taxon>
        <taxon>Viridiplantae</taxon>
        <taxon>Streptophyta</taxon>
        <taxon>Embryophyta</taxon>
        <taxon>Tracheophyta</taxon>
        <taxon>Spermatophyta</taxon>
        <taxon>Magnoliopsida</taxon>
        <taxon>eudicotyledons</taxon>
        <taxon>Gunneridae</taxon>
        <taxon>Pentapetalae</taxon>
        <taxon>rosids</taxon>
        <taxon>fabids</taxon>
        <taxon>Fabales</taxon>
        <taxon>Fabaceae</taxon>
        <taxon>Papilionoideae</taxon>
        <taxon>50 kb inversion clade</taxon>
        <taxon>dalbergioids sensu lato</taxon>
        <taxon>Dalbergieae</taxon>
        <taxon>Pterocarpus clade</taxon>
        <taxon>Arachis</taxon>
    </lineage>
</organism>
<sequence>MEQDATEERLLRYMRGYIMQVIRGILFLDASDSRVHFRWLPLLKDLDICGTLSWGLAVLAWLYRQRCHAMEHSQYNLDNAKGKNRLRHYKLMLNGISILNTLYADLQLQGVVPPRITESEASAVVVCPLFCFAIVKWH</sequence>
<dbReference type="Proteomes" id="UP000289738">
    <property type="component" value="Chromosome A02"/>
</dbReference>
<dbReference type="PANTHER" id="PTHR46033">
    <property type="entry name" value="PROTEIN MAIN-LIKE 2"/>
    <property type="match status" value="1"/>
</dbReference>
<dbReference type="InterPro" id="IPR044824">
    <property type="entry name" value="MAIN-like"/>
</dbReference>
<dbReference type="PANTHER" id="PTHR46033:SF8">
    <property type="entry name" value="PROTEIN MAINTENANCE OF MERISTEMS-LIKE"/>
    <property type="match status" value="1"/>
</dbReference>
<proteinExistence type="predicted"/>
<comment type="caution">
    <text evidence="1">The sequence shown here is derived from an EMBL/GenBank/DDBJ whole genome shotgun (WGS) entry which is preliminary data.</text>
</comment>